<dbReference type="Proteomes" id="UP001155144">
    <property type="component" value="Unassembled WGS sequence"/>
</dbReference>
<accession>A0A9X2R4Y8</accession>
<dbReference type="RefSeq" id="WP_011404877.1">
    <property type="nucleotide sequence ID" value="NZ_CALTRY010000011.1"/>
</dbReference>
<dbReference type="AlphaFoldDB" id="A0A9X2R4Y8"/>
<organism evidence="1 3">
    <name type="scientific">Salinibacter ruber</name>
    <dbReference type="NCBI Taxonomy" id="146919"/>
    <lineage>
        <taxon>Bacteria</taxon>
        <taxon>Pseudomonadati</taxon>
        <taxon>Rhodothermota</taxon>
        <taxon>Rhodothermia</taxon>
        <taxon>Rhodothermales</taxon>
        <taxon>Salinibacteraceae</taxon>
        <taxon>Salinibacter</taxon>
    </lineage>
</organism>
<dbReference type="PANTHER" id="PTHR38471">
    <property type="entry name" value="FOUR HELIX BUNDLE PROTEIN"/>
    <property type="match status" value="1"/>
</dbReference>
<protein>
    <submittedName>
        <fullName evidence="1">Four helix bundle protein</fullName>
    </submittedName>
</protein>
<evidence type="ECO:0000313" key="3">
    <source>
        <dbReference type="Proteomes" id="UP001155144"/>
    </source>
</evidence>
<dbReference type="Pfam" id="PF05635">
    <property type="entry name" value="23S_rRNA_IVP"/>
    <property type="match status" value="1"/>
</dbReference>
<dbReference type="InterPro" id="IPR012657">
    <property type="entry name" value="23S_rRNA-intervening_sequence"/>
</dbReference>
<dbReference type="PANTHER" id="PTHR38471:SF2">
    <property type="entry name" value="FOUR HELIX BUNDLE PROTEIN"/>
    <property type="match status" value="1"/>
</dbReference>
<dbReference type="InterPro" id="IPR036583">
    <property type="entry name" value="23S_rRNA_IVS_sf"/>
</dbReference>
<reference evidence="1" key="1">
    <citation type="submission" date="2022-08" db="EMBL/GenBank/DDBJ databases">
        <title>Genomic Encyclopedia of Type Strains, Phase V (KMG-V): Genome sequencing to study the core and pangenomes of soil and plant-associated prokaryotes.</title>
        <authorList>
            <person name="Whitman W."/>
        </authorList>
    </citation>
    <scope>NUCLEOTIDE SEQUENCE</scope>
    <source>
        <strain evidence="2">SP3002</strain>
        <strain evidence="1">SP3026</strain>
    </source>
</reference>
<gene>
    <name evidence="1" type="ORF">GGP45_000176</name>
    <name evidence="2" type="ORF">GGP99_001342</name>
</gene>
<dbReference type="Gene3D" id="1.20.1440.60">
    <property type="entry name" value="23S rRNA-intervening sequence"/>
    <property type="match status" value="1"/>
</dbReference>
<dbReference type="OMA" id="YVEWEAN"/>
<evidence type="ECO:0000313" key="1">
    <source>
        <dbReference type="EMBL" id="MCS4119858.1"/>
    </source>
</evidence>
<proteinExistence type="predicted"/>
<dbReference type="Proteomes" id="UP001155110">
    <property type="component" value="Unassembled WGS sequence"/>
</dbReference>
<name>A0A9X2R4Y8_9BACT</name>
<dbReference type="EMBL" id="JANUBL010000001">
    <property type="protein sequence ID" value="MCS4119858.1"/>
    <property type="molecule type" value="Genomic_DNA"/>
</dbReference>
<sequence length="160" mass="18595">MNFSGWQDQVPSSIREDTLWDVEAYRLSLFASDVCWQDIRKLHENAHTRSLADQLYRAVGSISSNIAEGYSRGTGKDRARFYEYALGSARESRDWYYKSRFVIGEDVVAHRLDFMTQIIRLLLVMVSDQRGGEIREPDSKYRASEYSETDLFEEIPFASK</sequence>
<evidence type="ECO:0000313" key="2">
    <source>
        <dbReference type="EMBL" id="MCS4157383.1"/>
    </source>
</evidence>
<dbReference type="NCBIfam" id="TIGR02436">
    <property type="entry name" value="four helix bundle protein"/>
    <property type="match status" value="1"/>
</dbReference>
<dbReference type="SUPFAM" id="SSF158446">
    <property type="entry name" value="IVS-encoded protein-like"/>
    <property type="match status" value="1"/>
</dbReference>
<dbReference type="EMBL" id="JANTZM010000005">
    <property type="protein sequence ID" value="MCS4157383.1"/>
    <property type="molecule type" value="Genomic_DNA"/>
</dbReference>
<comment type="caution">
    <text evidence="1">The sequence shown here is derived from an EMBL/GenBank/DDBJ whole genome shotgun (WGS) entry which is preliminary data.</text>
</comment>